<sequence>MANSFGSKTDLVVGDKSYSIHALSATSHLGDVSKLPFSLKILLENLLRNEDGISVKASDIEYLINSRNGAAPQEIAFSPARILMQDFTGVPAVVDLATMRDAMIELGGDPNKVNPLIPAELVIDHS</sequence>
<feature type="non-terminal residue" evidence="5">
    <location>
        <position position="126"/>
    </location>
</feature>
<dbReference type="EC" id="4.2.1.-" evidence="5"/>
<proteinExistence type="predicted"/>
<dbReference type="SUPFAM" id="SSF53732">
    <property type="entry name" value="Aconitase iron-sulfur domain"/>
    <property type="match status" value="1"/>
</dbReference>
<comment type="caution">
    <text evidence="5">The sequence shown here is derived from an EMBL/GenBank/DDBJ whole genome shotgun (WGS) entry which is preliminary data.</text>
</comment>
<name>T1DB04_9ZZZZ</name>
<dbReference type="AlphaFoldDB" id="T1DB04"/>
<dbReference type="GO" id="GO:0046872">
    <property type="term" value="F:metal ion binding"/>
    <property type="evidence" value="ECO:0007669"/>
    <property type="project" value="UniProtKB-KW"/>
</dbReference>
<gene>
    <name evidence="5" type="ORF">B1A_01796</name>
</gene>
<reference evidence="5" key="2">
    <citation type="journal article" date="2014" name="ISME J.">
        <title>Microbial stratification in low pH oxic and suboxic macroscopic growths along an acid mine drainage.</title>
        <authorList>
            <person name="Mendez-Garcia C."/>
            <person name="Mesa V."/>
            <person name="Sprenger R.R."/>
            <person name="Richter M."/>
            <person name="Diez M.S."/>
            <person name="Solano J."/>
            <person name="Bargiela R."/>
            <person name="Golyshina O.V."/>
            <person name="Manteca A."/>
            <person name="Ramos J.L."/>
            <person name="Gallego J.R."/>
            <person name="Llorente I."/>
            <person name="Martins Dos Santos V.A."/>
            <person name="Jensen O.N."/>
            <person name="Pelaez A.I."/>
            <person name="Sanchez J."/>
            <person name="Ferrer M."/>
        </authorList>
    </citation>
    <scope>NUCLEOTIDE SEQUENCE</scope>
</reference>
<organism evidence="5">
    <name type="scientific">mine drainage metagenome</name>
    <dbReference type="NCBI Taxonomy" id="410659"/>
    <lineage>
        <taxon>unclassified sequences</taxon>
        <taxon>metagenomes</taxon>
        <taxon>ecological metagenomes</taxon>
    </lineage>
</organism>
<keyword evidence="2" id="KW-0408">Iron</keyword>
<dbReference type="EMBL" id="AUZX01001351">
    <property type="protein sequence ID" value="EQD79325.1"/>
    <property type="molecule type" value="Genomic_DNA"/>
</dbReference>
<evidence type="ECO:0000256" key="1">
    <source>
        <dbReference type="ARBA" id="ARBA00022723"/>
    </source>
</evidence>
<evidence type="ECO:0000256" key="2">
    <source>
        <dbReference type="ARBA" id="ARBA00023004"/>
    </source>
</evidence>
<evidence type="ECO:0000256" key="3">
    <source>
        <dbReference type="ARBA" id="ARBA00023014"/>
    </source>
</evidence>
<keyword evidence="1" id="KW-0479">Metal-binding</keyword>
<accession>T1DB04</accession>
<evidence type="ECO:0000259" key="4">
    <source>
        <dbReference type="Pfam" id="PF00330"/>
    </source>
</evidence>
<dbReference type="Gene3D" id="3.30.499.10">
    <property type="entry name" value="Aconitase, domain 3"/>
    <property type="match status" value="1"/>
</dbReference>
<dbReference type="PANTHER" id="PTHR11670">
    <property type="entry name" value="ACONITASE/IRON-RESPONSIVE ELEMENT FAMILY MEMBER"/>
    <property type="match status" value="1"/>
</dbReference>
<dbReference type="GO" id="GO:0016829">
    <property type="term" value="F:lyase activity"/>
    <property type="evidence" value="ECO:0007669"/>
    <property type="project" value="UniProtKB-KW"/>
</dbReference>
<protein>
    <submittedName>
        <fullName evidence="5">Aconitase/3-isopropylmalate dehydratase large subunit, alpha/beta/alpha domain protein</fullName>
        <ecNumber evidence="5">4.2.1.-</ecNumber>
    </submittedName>
</protein>
<dbReference type="Pfam" id="PF00330">
    <property type="entry name" value="Aconitase"/>
    <property type="match status" value="1"/>
</dbReference>
<reference evidence="5" key="1">
    <citation type="submission" date="2013-08" db="EMBL/GenBank/DDBJ databases">
        <authorList>
            <person name="Mendez C."/>
            <person name="Richter M."/>
            <person name="Ferrer M."/>
            <person name="Sanchez J."/>
        </authorList>
    </citation>
    <scope>NUCLEOTIDE SEQUENCE</scope>
</reference>
<evidence type="ECO:0000313" key="5">
    <source>
        <dbReference type="EMBL" id="EQD79325.1"/>
    </source>
</evidence>
<dbReference type="InterPro" id="IPR006249">
    <property type="entry name" value="Aconitase/IRP2"/>
</dbReference>
<feature type="domain" description="Aconitase/3-isopropylmalate dehydratase large subunit alpha/beta/alpha" evidence="4">
    <location>
        <begin position="73"/>
        <end position="126"/>
    </location>
</feature>
<dbReference type="InterPro" id="IPR015931">
    <property type="entry name" value="Acnase/IPM_dHydase_lsu_aba_1/3"/>
</dbReference>
<dbReference type="GO" id="GO:0051536">
    <property type="term" value="F:iron-sulfur cluster binding"/>
    <property type="evidence" value="ECO:0007669"/>
    <property type="project" value="UniProtKB-KW"/>
</dbReference>
<dbReference type="InterPro" id="IPR001030">
    <property type="entry name" value="Acoase/IPM_deHydtase_lsu_aba"/>
</dbReference>
<keyword evidence="5" id="KW-0456">Lyase</keyword>
<keyword evidence="3" id="KW-0411">Iron-sulfur</keyword>
<dbReference type="InterPro" id="IPR036008">
    <property type="entry name" value="Aconitase_4Fe-4S_dom"/>
</dbReference>